<reference evidence="10 11" key="1">
    <citation type="journal article" date="2015" name="Nature">
        <title>rRNA introns, odd ribosomes, and small enigmatic genomes across a large radiation of phyla.</title>
        <authorList>
            <person name="Brown C.T."/>
            <person name="Hug L.A."/>
            <person name="Thomas B.C."/>
            <person name="Sharon I."/>
            <person name="Castelle C.J."/>
            <person name="Singh A."/>
            <person name="Wilkins M.J."/>
            <person name="Williams K.H."/>
            <person name="Banfield J.F."/>
        </authorList>
    </citation>
    <scope>NUCLEOTIDE SEQUENCE [LARGE SCALE GENOMIC DNA]</scope>
</reference>
<evidence type="ECO:0000313" key="10">
    <source>
        <dbReference type="EMBL" id="KKS70285.1"/>
    </source>
</evidence>
<feature type="transmembrane region" description="Helical" evidence="8">
    <location>
        <begin position="371"/>
        <end position="391"/>
    </location>
</feature>
<keyword evidence="7 8" id="KW-0472">Membrane</keyword>
<organism evidence="10 11">
    <name type="scientific">Candidatus Daviesbacteria bacterium GW2011_GWA2_42_7</name>
    <dbReference type="NCBI Taxonomy" id="1618425"/>
    <lineage>
        <taxon>Bacteria</taxon>
        <taxon>Candidatus Daviesiibacteriota</taxon>
    </lineage>
</organism>
<accession>A0A0G1BA86</accession>
<comment type="caution">
    <text evidence="10">The sequence shown here is derived from an EMBL/GenBank/DDBJ whole genome shotgun (WGS) entry which is preliminary data.</text>
</comment>
<evidence type="ECO:0000256" key="6">
    <source>
        <dbReference type="ARBA" id="ARBA00022989"/>
    </source>
</evidence>
<dbReference type="GO" id="GO:0005886">
    <property type="term" value="C:plasma membrane"/>
    <property type="evidence" value="ECO:0007669"/>
    <property type="project" value="UniProtKB-SubCell"/>
</dbReference>
<feature type="transmembrane region" description="Helical" evidence="8">
    <location>
        <begin position="241"/>
        <end position="260"/>
    </location>
</feature>
<keyword evidence="6 8" id="KW-1133">Transmembrane helix</keyword>
<name>A0A0G1BA86_9BACT</name>
<dbReference type="Pfam" id="PF13231">
    <property type="entry name" value="PMT_2"/>
    <property type="match status" value="1"/>
</dbReference>
<evidence type="ECO:0000256" key="7">
    <source>
        <dbReference type="ARBA" id="ARBA00023136"/>
    </source>
</evidence>
<keyword evidence="4 10" id="KW-0808">Transferase</keyword>
<feature type="transmembrane region" description="Helical" evidence="8">
    <location>
        <begin position="397"/>
        <end position="417"/>
    </location>
</feature>
<comment type="subcellular location">
    <subcellularLocation>
        <location evidence="1">Cell membrane</location>
        <topology evidence="1">Multi-pass membrane protein</topology>
    </subcellularLocation>
</comment>
<keyword evidence="2" id="KW-1003">Cell membrane</keyword>
<dbReference type="EMBL" id="LCEJ01000029">
    <property type="protein sequence ID" value="KKS70285.1"/>
    <property type="molecule type" value="Genomic_DNA"/>
</dbReference>
<keyword evidence="5 8" id="KW-0812">Transmembrane</keyword>
<protein>
    <submittedName>
        <fullName evidence="10">Glycosyl transferase family 39</fullName>
    </submittedName>
</protein>
<feature type="transmembrane region" description="Helical" evidence="8">
    <location>
        <begin position="201"/>
        <end position="234"/>
    </location>
</feature>
<feature type="transmembrane region" description="Helical" evidence="8">
    <location>
        <begin position="21"/>
        <end position="42"/>
    </location>
</feature>
<proteinExistence type="predicted"/>
<dbReference type="GO" id="GO:0009103">
    <property type="term" value="P:lipopolysaccharide biosynthetic process"/>
    <property type="evidence" value="ECO:0007669"/>
    <property type="project" value="UniProtKB-ARBA"/>
</dbReference>
<evidence type="ECO:0000256" key="5">
    <source>
        <dbReference type="ARBA" id="ARBA00022692"/>
    </source>
</evidence>
<gene>
    <name evidence="10" type="ORF">UV41_C0029G0001</name>
</gene>
<feature type="transmembrane region" description="Helical" evidence="8">
    <location>
        <begin position="322"/>
        <end position="340"/>
    </location>
</feature>
<feature type="transmembrane region" description="Helical" evidence="8">
    <location>
        <begin position="151"/>
        <end position="171"/>
    </location>
</feature>
<dbReference type="PANTHER" id="PTHR33908:SF11">
    <property type="entry name" value="MEMBRANE PROTEIN"/>
    <property type="match status" value="1"/>
</dbReference>
<evidence type="ECO:0000256" key="8">
    <source>
        <dbReference type="SAM" id="Phobius"/>
    </source>
</evidence>
<feature type="domain" description="Glycosyltransferase RgtA/B/C/D-like" evidence="9">
    <location>
        <begin position="98"/>
        <end position="249"/>
    </location>
</feature>
<dbReference type="Proteomes" id="UP000034785">
    <property type="component" value="Unassembled WGS sequence"/>
</dbReference>
<evidence type="ECO:0000256" key="4">
    <source>
        <dbReference type="ARBA" id="ARBA00022679"/>
    </source>
</evidence>
<dbReference type="AlphaFoldDB" id="A0A0G1BA86"/>
<evidence type="ECO:0000313" key="11">
    <source>
        <dbReference type="Proteomes" id="UP000034785"/>
    </source>
</evidence>
<evidence type="ECO:0000256" key="3">
    <source>
        <dbReference type="ARBA" id="ARBA00022676"/>
    </source>
</evidence>
<feature type="transmembrane region" description="Helical" evidence="8">
    <location>
        <begin position="346"/>
        <end position="364"/>
    </location>
</feature>
<feature type="transmembrane region" description="Helical" evidence="8">
    <location>
        <begin position="126"/>
        <end position="145"/>
    </location>
</feature>
<keyword evidence="3" id="KW-0328">Glycosyltransferase</keyword>
<sequence length="452" mass="52910">MFIKYLTNLLTLKTLQTRISYLLLVLILFLGLSLRFNNLFIWPRQGATFDEYAWTWQGISLIKNHVPTSWSPHPQYKNFKDVIYQKTHFRMVTPFLEHPPVFGLVAGSFAILNGVQGIYDLHFYDIRPLAVVLGFLSLVFLFLLVKEIYDTKTALIASLLYATIPTIAIGSRIVQNENFFIPFWLLALFFTAKFLKTNKNIYRNLAGIICGLLILAKIPWVAGALSIVIILLVLKKYKDIYKFLLIVAPIALLYLVYGFYFDKELFVSLWKLQLNRYDLVFNSIYALFQKPYLVDRFYTDGWIYFGWFSMILLFLKDFKKNLIVIAAFLAYFLIFLSGIPDEAGHGWYRYPFYPFLIISTAIFLKDHFLKNWLLTFFFLVFVGTSLFQLTWATVFGFSYLIFRISIIGWSISLLPLFISKKPVIKLATFMSLFWLGSFILMNIWSVFLYNEQ</sequence>
<evidence type="ECO:0000256" key="2">
    <source>
        <dbReference type="ARBA" id="ARBA00022475"/>
    </source>
</evidence>
<feature type="transmembrane region" description="Helical" evidence="8">
    <location>
        <begin position="429"/>
        <end position="449"/>
    </location>
</feature>
<evidence type="ECO:0000256" key="1">
    <source>
        <dbReference type="ARBA" id="ARBA00004651"/>
    </source>
</evidence>
<feature type="transmembrane region" description="Helical" evidence="8">
    <location>
        <begin position="297"/>
        <end position="315"/>
    </location>
</feature>
<evidence type="ECO:0000259" key="9">
    <source>
        <dbReference type="Pfam" id="PF13231"/>
    </source>
</evidence>
<dbReference type="InterPro" id="IPR050297">
    <property type="entry name" value="LipidA_mod_glycosyltrf_83"/>
</dbReference>
<dbReference type="InterPro" id="IPR038731">
    <property type="entry name" value="RgtA/B/C-like"/>
</dbReference>
<dbReference type="PANTHER" id="PTHR33908">
    <property type="entry name" value="MANNOSYLTRANSFERASE YKCB-RELATED"/>
    <property type="match status" value="1"/>
</dbReference>
<dbReference type="GO" id="GO:0016763">
    <property type="term" value="F:pentosyltransferase activity"/>
    <property type="evidence" value="ECO:0007669"/>
    <property type="project" value="TreeGrafter"/>
</dbReference>